<name>A0A1G1WVF9_9BACT</name>
<dbReference type="Pfam" id="PF18895">
    <property type="entry name" value="T4SS_pilin"/>
    <property type="match status" value="1"/>
</dbReference>
<protein>
    <submittedName>
        <fullName evidence="2">Uncharacterized protein</fullName>
    </submittedName>
</protein>
<feature type="transmembrane region" description="Helical" evidence="1">
    <location>
        <begin position="35"/>
        <end position="59"/>
    </location>
</feature>
<gene>
    <name evidence="2" type="ORF">A3A57_02010</name>
</gene>
<dbReference type="AlphaFoldDB" id="A0A1G1WVF9"/>
<evidence type="ECO:0000313" key="2">
    <source>
        <dbReference type="EMBL" id="OGY31320.1"/>
    </source>
</evidence>
<evidence type="ECO:0000313" key="3">
    <source>
        <dbReference type="Proteomes" id="UP000179279"/>
    </source>
</evidence>
<organism evidence="2 3">
    <name type="scientific">Candidatus Woykebacteria bacterium RIFCSPLOWO2_01_FULL_41_12</name>
    <dbReference type="NCBI Taxonomy" id="1802604"/>
    <lineage>
        <taxon>Bacteria</taxon>
        <taxon>Candidatus Woykeibacteriota</taxon>
    </lineage>
</organism>
<comment type="caution">
    <text evidence="2">The sequence shown here is derived from an EMBL/GenBank/DDBJ whole genome shotgun (WGS) entry which is preliminary data.</text>
</comment>
<evidence type="ECO:0000256" key="1">
    <source>
        <dbReference type="SAM" id="Phobius"/>
    </source>
</evidence>
<proteinExistence type="predicted"/>
<dbReference type="Proteomes" id="UP000179279">
    <property type="component" value="Unassembled WGS sequence"/>
</dbReference>
<accession>A0A1G1WVF9</accession>
<dbReference type="EMBL" id="MHDA01000035">
    <property type="protein sequence ID" value="OGY31320.1"/>
    <property type="molecule type" value="Genomic_DNA"/>
</dbReference>
<keyword evidence="1" id="KW-1133">Transmembrane helix</keyword>
<feature type="transmembrane region" description="Helical" evidence="1">
    <location>
        <begin position="79"/>
        <end position="104"/>
    </location>
</feature>
<sequence length="111" mass="11916">MTYLYFFASKIYAQDIGQIQIPLGFLDIGGLFSRFLVLIYFAAGVFFLVQITVGGLSFLNSGGDPKALDSARDRITNAVIGLVIVAAAFGLTWIVTNAFGINIFSGPVTIN</sequence>
<keyword evidence="1" id="KW-0812">Transmembrane</keyword>
<dbReference type="InterPro" id="IPR043993">
    <property type="entry name" value="T4SS_pilin"/>
</dbReference>
<keyword evidence="1" id="KW-0472">Membrane</keyword>
<reference evidence="2 3" key="1">
    <citation type="journal article" date="2016" name="Nat. Commun.">
        <title>Thousands of microbial genomes shed light on interconnected biogeochemical processes in an aquifer system.</title>
        <authorList>
            <person name="Anantharaman K."/>
            <person name="Brown C.T."/>
            <person name="Hug L.A."/>
            <person name="Sharon I."/>
            <person name="Castelle C.J."/>
            <person name="Probst A.J."/>
            <person name="Thomas B.C."/>
            <person name="Singh A."/>
            <person name="Wilkins M.J."/>
            <person name="Karaoz U."/>
            <person name="Brodie E.L."/>
            <person name="Williams K.H."/>
            <person name="Hubbard S.S."/>
            <person name="Banfield J.F."/>
        </authorList>
    </citation>
    <scope>NUCLEOTIDE SEQUENCE [LARGE SCALE GENOMIC DNA]</scope>
</reference>